<sequence length="110" mass="12530">MDKLEESKLVETLIHPVHRRLADIVLKHTGSVDSKNSPVFSYECMTMLSYDVLKEIAQCLAVNADFVYRIDALKNLAFHAHTMGDMAWQQDLSGKIDELQAKCKVKGWYS</sequence>
<evidence type="ECO:0000313" key="2">
    <source>
        <dbReference type="Proteomes" id="UP001168883"/>
    </source>
</evidence>
<dbReference type="InterPro" id="IPR056084">
    <property type="entry name" value="DUF7667"/>
</dbReference>
<dbReference type="Proteomes" id="UP001168883">
    <property type="component" value="Unassembled WGS sequence"/>
</dbReference>
<reference evidence="1" key="1">
    <citation type="submission" date="2023-07" db="EMBL/GenBank/DDBJ databases">
        <authorList>
            <person name="Aktuganov G."/>
            <person name="Boyko T."/>
            <person name="Delegan Y."/>
            <person name="Galimzianova N."/>
            <person name="Gilvanova E."/>
            <person name="Korobov V."/>
            <person name="Kuzmina L."/>
            <person name="Melentiev A."/>
            <person name="Milman P."/>
            <person name="Ryabova A."/>
            <person name="Stupak E."/>
            <person name="Yasakov T."/>
            <person name="Zharikova N."/>
            <person name="Zhurenko E."/>
        </authorList>
    </citation>
    <scope>NUCLEOTIDE SEQUENCE</scope>
    <source>
        <strain evidence="1">IB-739</strain>
    </source>
</reference>
<comment type="caution">
    <text evidence="1">The sequence shown here is derived from an EMBL/GenBank/DDBJ whole genome shotgun (WGS) entry which is preliminary data.</text>
</comment>
<gene>
    <name evidence="1" type="ORF">Q3C12_33775</name>
</gene>
<protein>
    <submittedName>
        <fullName evidence="1">Uncharacterized protein</fullName>
    </submittedName>
</protein>
<organism evidence="1 2">
    <name type="scientific">Paenibacillus ehimensis</name>
    <dbReference type="NCBI Taxonomy" id="79264"/>
    <lineage>
        <taxon>Bacteria</taxon>
        <taxon>Bacillati</taxon>
        <taxon>Bacillota</taxon>
        <taxon>Bacilli</taxon>
        <taxon>Bacillales</taxon>
        <taxon>Paenibacillaceae</taxon>
        <taxon>Paenibacillus</taxon>
    </lineage>
</organism>
<name>A0ABT8VLV9_9BACL</name>
<dbReference type="Pfam" id="PF24704">
    <property type="entry name" value="DUF7667"/>
    <property type="match status" value="1"/>
</dbReference>
<dbReference type="RefSeq" id="WP_302881476.1">
    <property type="nucleotide sequence ID" value="NZ_JAUMKJ010000089.1"/>
</dbReference>
<evidence type="ECO:0000313" key="1">
    <source>
        <dbReference type="EMBL" id="MDO3681967.1"/>
    </source>
</evidence>
<dbReference type="EMBL" id="JAUMKJ010000089">
    <property type="protein sequence ID" value="MDO3681967.1"/>
    <property type="molecule type" value="Genomic_DNA"/>
</dbReference>
<keyword evidence="2" id="KW-1185">Reference proteome</keyword>
<accession>A0ABT8VLV9</accession>
<proteinExistence type="predicted"/>